<comment type="similarity">
    <text evidence="1 5">Belongs to the FliD family.</text>
</comment>
<evidence type="ECO:0000256" key="2">
    <source>
        <dbReference type="ARBA" id="ARBA00011255"/>
    </source>
</evidence>
<feature type="domain" description="Flagellar hook-associated protein 2 N-terminal" evidence="6">
    <location>
        <begin position="8"/>
        <end position="103"/>
    </location>
</feature>
<dbReference type="Proteomes" id="UP000658980">
    <property type="component" value="Unassembled WGS sequence"/>
</dbReference>
<comment type="subunit">
    <text evidence="2 5">Homopentamer.</text>
</comment>
<dbReference type="InterPro" id="IPR003481">
    <property type="entry name" value="FliD_N"/>
</dbReference>
<keyword evidence="8" id="KW-0966">Cell projection</keyword>
<feature type="coiled-coil region" evidence="5">
    <location>
        <begin position="436"/>
        <end position="463"/>
    </location>
</feature>
<dbReference type="PANTHER" id="PTHR30288">
    <property type="entry name" value="FLAGELLAR CAP/ASSEMBLY PROTEIN FLID"/>
    <property type="match status" value="1"/>
</dbReference>
<sequence length="493" mass="53608">MRVGGLASGMDTDSIVKDMMKIQKMPLDKLMQQKTFTEWQQEATRDTNLSMTNLRTSASNLRLQSSFNSYSATSPTPNSFTVATTANAMSGSYQVQVISVASAAKLNSANSVTNSAGTAAKSTDQIGVAGRITIGDISIDVASTDTFADVAKNLQDKTAASVPALRASFDNTTSRFFIATKGMGADQNFTLEFKNADGTAASTELANKIMNNSGATSATATGAADGEIMFDNIKIEGLKTNQTTVNGVTVSLLQAGTEVTINVQSNPEKPLAMIKDFVDKYNETIENLQKQLVEKRYPDFQPLSDEQKKDMTEKEIELWEDKARSGLLRNDPVLKSAMQDLRRAFMDSVTGLAEGNINHLSQIGINTGSYTEGGKLFIDEKKLSEALTNKPDEVMALFTTRDAAGNGVGARVYDTLNNIVKNLSEKAGSSSSSVDNSTLSKKIKQMNDEISRWQDRLTRVEDRYWKQFTAMEKALSQMNSQSAWMQQNLFGGA</sequence>
<evidence type="ECO:0000259" key="7">
    <source>
        <dbReference type="Pfam" id="PF07195"/>
    </source>
</evidence>
<gene>
    <name evidence="8" type="primary">fliD</name>
    <name evidence="8" type="ORF">H9630_08680</name>
</gene>
<dbReference type="RefSeq" id="WP_191715126.1">
    <property type="nucleotide sequence ID" value="NZ_JACSPU010000003.1"/>
</dbReference>
<dbReference type="PANTHER" id="PTHR30288:SF0">
    <property type="entry name" value="FLAGELLAR HOOK-ASSOCIATED PROTEIN 2"/>
    <property type="match status" value="1"/>
</dbReference>
<keyword evidence="8" id="KW-0282">Flagellum</keyword>
<comment type="function">
    <text evidence="5">Required for morphogenesis and for the elongation of the flagellar filament by facilitating polymerization of the flagellin monomers at the tip of growing filament. Forms a capping structure, which prevents flagellin subunits (transported through the central channel of the flagellum) from leaking out without polymerization at the distal end.</text>
</comment>
<feature type="domain" description="Flagellar hook-associated protein 2 C-terminal" evidence="7">
    <location>
        <begin position="223"/>
        <end position="480"/>
    </location>
</feature>
<evidence type="ECO:0000313" key="8">
    <source>
        <dbReference type="EMBL" id="MBD8014891.1"/>
    </source>
</evidence>
<protein>
    <recommendedName>
        <fullName evidence="5">Flagellar hook-associated protein 2</fullName>
        <shortName evidence="5">HAP2</shortName>
    </recommendedName>
    <alternativeName>
        <fullName evidence="5">Flagellar cap protein</fullName>
    </alternativeName>
</protein>
<evidence type="ECO:0000259" key="6">
    <source>
        <dbReference type="Pfam" id="PF02465"/>
    </source>
</evidence>
<keyword evidence="5" id="KW-0964">Secreted</keyword>
<evidence type="ECO:0000256" key="1">
    <source>
        <dbReference type="ARBA" id="ARBA00009764"/>
    </source>
</evidence>
<dbReference type="EMBL" id="JACSPU010000003">
    <property type="protein sequence ID" value="MBD8014891.1"/>
    <property type="molecule type" value="Genomic_DNA"/>
</dbReference>
<keyword evidence="9" id="KW-1185">Reference proteome</keyword>
<evidence type="ECO:0000256" key="3">
    <source>
        <dbReference type="ARBA" id="ARBA00023054"/>
    </source>
</evidence>
<evidence type="ECO:0000256" key="4">
    <source>
        <dbReference type="ARBA" id="ARBA00023143"/>
    </source>
</evidence>
<dbReference type="InterPro" id="IPR040026">
    <property type="entry name" value="FliD"/>
</dbReference>
<proteinExistence type="inferred from homology"/>
<dbReference type="Pfam" id="PF07195">
    <property type="entry name" value="FliD_C"/>
    <property type="match status" value="1"/>
</dbReference>
<reference evidence="8 9" key="1">
    <citation type="submission" date="2020-08" db="EMBL/GenBank/DDBJ databases">
        <title>A Genomic Blueprint of the Chicken Gut Microbiome.</title>
        <authorList>
            <person name="Gilroy R."/>
            <person name="Ravi A."/>
            <person name="Getino M."/>
            <person name="Pursley I."/>
            <person name="Horton D.L."/>
            <person name="Alikhan N.-F."/>
            <person name="Baker D."/>
            <person name="Gharbi K."/>
            <person name="Hall N."/>
            <person name="Watson M."/>
            <person name="Adriaenssens E.M."/>
            <person name="Foster-Nyarko E."/>
            <person name="Jarju S."/>
            <person name="Secka A."/>
            <person name="Antonio M."/>
            <person name="Oren A."/>
            <person name="Chaudhuri R."/>
            <person name="La Ragione R.M."/>
            <person name="Hildebrand F."/>
            <person name="Pallen M.J."/>
        </authorList>
    </citation>
    <scope>NUCLEOTIDE SEQUENCE [LARGE SCALE GENOMIC DNA]</scope>
    <source>
        <strain evidence="8 9">Sa1BUA13</strain>
    </source>
</reference>
<dbReference type="InterPro" id="IPR010809">
    <property type="entry name" value="FliD_C"/>
</dbReference>
<evidence type="ECO:0000256" key="5">
    <source>
        <dbReference type="RuleBase" id="RU362066"/>
    </source>
</evidence>
<keyword evidence="8" id="KW-0969">Cilium</keyword>
<evidence type="ECO:0000313" key="9">
    <source>
        <dbReference type="Proteomes" id="UP000658980"/>
    </source>
</evidence>
<comment type="subcellular location">
    <subcellularLocation>
        <location evidence="5">Secreted</location>
    </subcellularLocation>
    <subcellularLocation>
        <location evidence="5">Bacterial flagellum</location>
    </subcellularLocation>
</comment>
<comment type="caution">
    <text evidence="8">The sequence shown here is derived from an EMBL/GenBank/DDBJ whole genome shotgun (WGS) entry which is preliminary data.</text>
</comment>
<accession>A0ABR8WDQ4</accession>
<keyword evidence="3 5" id="KW-0175">Coiled coil</keyword>
<name>A0ABR8WDQ4_9BACL</name>
<organism evidence="8 9">
    <name type="scientific">Planococcus wigleyi</name>
    <dbReference type="NCBI Taxonomy" id="2762216"/>
    <lineage>
        <taxon>Bacteria</taxon>
        <taxon>Bacillati</taxon>
        <taxon>Bacillota</taxon>
        <taxon>Bacilli</taxon>
        <taxon>Bacillales</taxon>
        <taxon>Caryophanaceae</taxon>
        <taxon>Planococcus</taxon>
    </lineage>
</organism>
<dbReference type="Pfam" id="PF02465">
    <property type="entry name" value="FliD_N"/>
    <property type="match status" value="1"/>
</dbReference>
<keyword evidence="4 5" id="KW-0975">Bacterial flagellum</keyword>